<feature type="binding site" evidence="15">
    <location>
        <position position="470"/>
    </location>
    <ligand>
        <name>Mg(2+)</name>
        <dbReference type="ChEBI" id="CHEBI:18420"/>
        <note>shared with alpha subunit</note>
    </ligand>
</feature>
<evidence type="ECO:0000256" key="13">
    <source>
        <dbReference type="ARBA" id="ARBA00023146"/>
    </source>
</evidence>
<dbReference type="AlphaFoldDB" id="E0WUU9"/>
<dbReference type="GO" id="GO:0000049">
    <property type="term" value="F:tRNA binding"/>
    <property type="evidence" value="ECO:0007669"/>
    <property type="project" value="UniProtKB-UniRule"/>
</dbReference>
<feature type="domain" description="B5" evidence="19">
    <location>
        <begin position="407"/>
        <end position="482"/>
    </location>
</feature>
<dbReference type="Pfam" id="PF17759">
    <property type="entry name" value="tRNA_synthFbeta"/>
    <property type="match status" value="1"/>
</dbReference>
<evidence type="ECO:0000256" key="1">
    <source>
        <dbReference type="ARBA" id="ARBA00004496"/>
    </source>
</evidence>
<feature type="binding site" evidence="15">
    <location>
        <position position="460"/>
    </location>
    <ligand>
        <name>Mg(2+)</name>
        <dbReference type="ChEBI" id="CHEBI:18420"/>
        <note>shared with alpha subunit</note>
    </ligand>
</feature>
<dbReference type="RefSeq" id="WP_006705489.1">
    <property type="nucleotide sequence ID" value="NZ_CAWLGB010000122.1"/>
</dbReference>
<evidence type="ECO:0000256" key="4">
    <source>
        <dbReference type="ARBA" id="ARBA00022490"/>
    </source>
</evidence>
<gene>
    <name evidence="15 20" type="primary">pheT</name>
    <name evidence="20" type="ORF">REG_1631</name>
</gene>
<dbReference type="EC" id="6.1.1.20" evidence="15"/>
<dbReference type="Pfam" id="PF03483">
    <property type="entry name" value="B3_4"/>
    <property type="match status" value="1"/>
</dbReference>
<dbReference type="FunFam" id="3.30.56.10:FF:000002">
    <property type="entry name" value="Phenylalanine--tRNA ligase beta subunit"/>
    <property type="match status" value="1"/>
</dbReference>
<dbReference type="HOGENOM" id="CLU_016891_0_0_6"/>
<evidence type="ECO:0000256" key="10">
    <source>
        <dbReference type="ARBA" id="ARBA00022842"/>
    </source>
</evidence>
<evidence type="ECO:0000259" key="18">
    <source>
        <dbReference type="PROSITE" id="PS51447"/>
    </source>
</evidence>
<dbReference type="Gene3D" id="3.30.70.380">
    <property type="entry name" value="Ferrodoxin-fold anticodon-binding domain"/>
    <property type="match status" value="1"/>
</dbReference>
<evidence type="ECO:0000256" key="11">
    <source>
        <dbReference type="ARBA" id="ARBA00022884"/>
    </source>
</evidence>
<dbReference type="Pfam" id="PF01588">
    <property type="entry name" value="tRNA_bind"/>
    <property type="match status" value="1"/>
</dbReference>
<dbReference type="SUPFAM" id="SSF46955">
    <property type="entry name" value="Putative DNA-binding domain"/>
    <property type="match status" value="1"/>
</dbReference>
<evidence type="ECO:0000256" key="14">
    <source>
        <dbReference type="ARBA" id="ARBA00049255"/>
    </source>
</evidence>
<dbReference type="FunFam" id="3.30.930.10:FF:000022">
    <property type="entry name" value="Phenylalanine--tRNA ligase beta subunit"/>
    <property type="match status" value="1"/>
</dbReference>
<dbReference type="Pfam" id="PF03484">
    <property type="entry name" value="B5"/>
    <property type="match status" value="1"/>
</dbReference>
<evidence type="ECO:0000256" key="9">
    <source>
        <dbReference type="ARBA" id="ARBA00022840"/>
    </source>
</evidence>
<dbReference type="InterPro" id="IPR045060">
    <property type="entry name" value="Phe-tRNA-ligase_IIc_bsu"/>
</dbReference>
<evidence type="ECO:0000256" key="12">
    <source>
        <dbReference type="ARBA" id="ARBA00022917"/>
    </source>
</evidence>
<dbReference type="SMART" id="SM00873">
    <property type="entry name" value="B3_4"/>
    <property type="match status" value="1"/>
</dbReference>
<evidence type="ECO:0000259" key="19">
    <source>
        <dbReference type="PROSITE" id="PS51483"/>
    </source>
</evidence>
<comment type="catalytic activity">
    <reaction evidence="14 15">
        <text>tRNA(Phe) + L-phenylalanine + ATP = L-phenylalanyl-tRNA(Phe) + AMP + diphosphate + H(+)</text>
        <dbReference type="Rhea" id="RHEA:19413"/>
        <dbReference type="Rhea" id="RHEA-COMP:9668"/>
        <dbReference type="Rhea" id="RHEA-COMP:9699"/>
        <dbReference type="ChEBI" id="CHEBI:15378"/>
        <dbReference type="ChEBI" id="CHEBI:30616"/>
        <dbReference type="ChEBI" id="CHEBI:33019"/>
        <dbReference type="ChEBI" id="CHEBI:58095"/>
        <dbReference type="ChEBI" id="CHEBI:78442"/>
        <dbReference type="ChEBI" id="CHEBI:78531"/>
        <dbReference type="ChEBI" id="CHEBI:456215"/>
        <dbReference type="EC" id="6.1.1.20"/>
    </reaction>
</comment>
<evidence type="ECO:0000256" key="8">
    <source>
        <dbReference type="ARBA" id="ARBA00022741"/>
    </source>
</evidence>
<dbReference type="Pfam" id="PF03147">
    <property type="entry name" value="FDX-ACB"/>
    <property type="match status" value="1"/>
</dbReference>
<dbReference type="InterPro" id="IPR005121">
    <property type="entry name" value="Fdx_antiC-bd"/>
</dbReference>
<comment type="subunit">
    <text evidence="3 15">Tetramer of two alpha and two beta subunits.</text>
</comment>
<dbReference type="InterPro" id="IPR033714">
    <property type="entry name" value="tRNA_bind_bactPheRS"/>
</dbReference>
<dbReference type="InterPro" id="IPR045864">
    <property type="entry name" value="aa-tRNA-synth_II/BPL/LPL"/>
</dbReference>
<dbReference type="PROSITE" id="PS51447">
    <property type="entry name" value="FDX_ACB"/>
    <property type="match status" value="1"/>
</dbReference>
<sequence>MKFSELWLREWVNPDNTSGEPLSSEQLADQITMAGLEVESINKVAGDFHGVVIGHVVECAQHPNADKLRVTKIDIGAAHFLDIVCGAPNCRQGLKVAVATVGAVLPMGYEIKTAKLRGVLSAGMLCSSSELALCEEQEGIIELPVTAPIGMNLRDFLQLNDNIIEINVTPNRADCLSIIGIARDLAAIHQLPLTEPDIIPVTATLKEKLPITVLAAAACPRYLGRIVKGINLSAVIPQWMSNKLRHCGIRSINPVVDITNYVMLELGQPMHAFDLDRIDSEITVRFAVEGENLVLLDGSEAILNTETLVIADRQKVLAMAGIFGGAYSGVSEQTSSVLLECAFFNPLAIAGRARHYGLHTQASHRYERGVDPALQYKALERATRLLIDICGGEAGSIIDVTTGEELPKPAIITLRYKKLCHLLGHVIPRERVNAILHRLGCQVMEQENSCQIVAPSWRFDMQIEEDLIEEIARIDGYNNIPNKPINAALLMTAHNEGDLSLKRVKTLLVDRGYQEAITYSFVDPEIQTLLHPKQLHPKQEALILRNPIATNMSAMRLSLLTGLLTTVLYNQNRQQTRLRMFESGLRFIPDNSAELNVRQDLMLAGVITGDSCGEHWDIRPQAVDFFDLKGDLESILELTGRLSDVQFCAESTPHPALHPWQSATIYLSGESIGFIGVIHPALEAKLGLNSRTIVFELQWNKLANCVIPDACEVSRFPANRRDIAVVVAENVPAADILAECKKVSVNQIVGVNLFDVYRGKGVAEGHKSLAISLILQDTVRTLAEEEIAATVEKCVVVLKEKFQASLRD</sequence>
<dbReference type="Gene3D" id="3.30.56.10">
    <property type="match status" value="2"/>
</dbReference>
<keyword evidence="6 15" id="KW-0436">Ligase</keyword>
<keyword evidence="21" id="KW-1185">Reference proteome</keyword>
<dbReference type="SMART" id="SM00896">
    <property type="entry name" value="FDX-ACB"/>
    <property type="match status" value="1"/>
</dbReference>
<keyword evidence="9 15" id="KW-0067">ATP-binding</keyword>
<dbReference type="GO" id="GO:0005524">
    <property type="term" value="F:ATP binding"/>
    <property type="evidence" value="ECO:0007669"/>
    <property type="project" value="UniProtKB-UniRule"/>
</dbReference>
<comment type="similarity">
    <text evidence="2 15">Belongs to the phenylalanyl-tRNA synthetase beta subunit family. Type 1 subfamily.</text>
</comment>
<keyword evidence="13 15" id="KW-0030">Aminoacyl-tRNA synthetase</keyword>
<keyword evidence="12 15" id="KW-0648">Protein biosynthesis</keyword>
<dbReference type="InterPro" id="IPR002547">
    <property type="entry name" value="tRNA-bd_dom"/>
</dbReference>
<dbReference type="InterPro" id="IPR012340">
    <property type="entry name" value="NA-bd_OB-fold"/>
</dbReference>
<dbReference type="Gene3D" id="3.50.40.10">
    <property type="entry name" value="Phenylalanyl-trna Synthetase, Chain B, domain 3"/>
    <property type="match status" value="1"/>
</dbReference>
<feature type="binding site" evidence="15">
    <location>
        <position position="466"/>
    </location>
    <ligand>
        <name>Mg(2+)</name>
        <dbReference type="ChEBI" id="CHEBI:18420"/>
        <note>shared with alpha subunit</note>
    </ligand>
</feature>
<comment type="cofactor">
    <cofactor evidence="15">
        <name>Mg(2+)</name>
        <dbReference type="ChEBI" id="CHEBI:18420"/>
    </cofactor>
    <text evidence="15">Binds 2 magnesium ions per tetramer.</text>
</comment>
<name>E0WUU9_9ENTR</name>
<dbReference type="Proteomes" id="UP000005726">
    <property type="component" value="Unassembled WGS sequence"/>
</dbReference>
<evidence type="ECO:0000313" key="20">
    <source>
        <dbReference type="EMBL" id="EFL91221.1"/>
    </source>
</evidence>
<protein>
    <recommendedName>
        <fullName evidence="15">Phenylalanine--tRNA ligase beta subunit</fullName>
        <ecNumber evidence="15">6.1.1.20</ecNumber>
    </recommendedName>
    <alternativeName>
        <fullName evidence="15">Phenylalanyl-tRNA synthetase beta subunit</fullName>
        <shortName evidence="15">PheRS</shortName>
    </alternativeName>
</protein>
<dbReference type="SUPFAM" id="SSF54991">
    <property type="entry name" value="Anticodon-binding domain of PheRS"/>
    <property type="match status" value="1"/>
</dbReference>
<dbReference type="SMART" id="SM00874">
    <property type="entry name" value="B5"/>
    <property type="match status" value="1"/>
</dbReference>
<dbReference type="CDD" id="cd00769">
    <property type="entry name" value="PheRS_beta_core"/>
    <property type="match status" value="1"/>
</dbReference>
<dbReference type="InterPro" id="IPR005146">
    <property type="entry name" value="B3/B4_tRNA-bd"/>
</dbReference>
<feature type="binding site" evidence="15">
    <location>
        <position position="469"/>
    </location>
    <ligand>
        <name>Mg(2+)</name>
        <dbReference type="ChEBI" id="CHEBI:18420"/>
        <note>shared with alpha subunit</note>
    </ligand>
</feature>
<evidence type="ECO:0000256" key="6">
    <source>
        <dbReference type="ARBA" id="ARBA00022598"/>
    </source>
</evidence>
<dbReference type="PROSITE" id="PS51483">
    <property type="entry name" value="B5"/>
    <property type="match status" value="1"/>
</dbReference>
<dbReference type="InterPro" id="IPR005147">
    <property type="entry name" value="tRNA_synthase_B5-dom"/>
</dbReference>
<dbReference type="InterPro" id="IPR041616">
    <property type="entry name" value="PheRS_beta_core"/>
</dbReference>
<dbReference type="eggNOG" id="COG0072">
    <property type="taxonomic scope" value="Bacteria"/>
</dbReference>
<dbReference type="InterPro" id="IPR020825">
    <property type="entry name" value="Phe-tRNA_synthase-like_B3/B4"/>
</dbReference>
<dbReference type="FunFam" id="3.30.70.380:FF:000001">
    <property type="entry name" value="Phenylalanine--tRNA ligase beta subunit"/>
    <property type="match status" value="1"/>
</dbReference>
<dbReference type="SUPFAM" id="SSF50249">
    <property type="entry name" value="Nucleic acid-binding proteins"/>
    <property type="match status" value="1"/>
</dbReference>
<dbReference type="CDD" id="cd02796">
    <property type="entry name" value="tRNA_bind_bactPheRS"/>
    <property type="match status" value="1"/>
</dbReference>
<dbReference type="FunFam" id="3.50.40.10:FF:000001">
    <property type="entry name" value="Phenylalanine--tRNA ligase beta subunit"/>
    <property type="match status" value="1"/>
</dbReference>
<proteinExistence type="inferred from homology"/>
<dbReference type="InterPro" id="IPR004532">
    <property type="entry name" value="Phe-tRNA-ligase_IIc_bsu_bact"/>
</dbReference>
<dbReference type="GO" id="GO:0006432">
    <property type="term" value="P:phenylalanyl-tRNA aminoacylation"/>
    <property type="evidence" value="ECO:0007669"/>
    <property type="project" value="UniProtKB-UniRule"/>
</dbReference>
<dbReference type="SUPFAM" id="SSF56037">
    <property type="entry name" value="PheT/TilS domain"/>
    <property type="match status" value="1"/>
</dbReference>
<evidence type="ECO:0000256" key="5">
    <source>
        <dbReference type="ARBA" id="ARBA00022555"/>
    </source>
</evidence>
<dbReference type="PANTHER" id="PTHR10947">
    <property type="entry name" value="PHENYLALANYL-TRNA SYNTHETASE BETA CHAIN AND LEUCINE-RICH REPEAT-CONTAINING PROTEIN 47"/>
    <property type="match status" value="1"/>
</dbReference>
<keyword evidence="7 15" id="KW-0479">Metal-binding</keyword>
<dbReference type="FunFam" id="2.40.50.140:FF:000045">
    <property type="entry name" value="Phenylalanine--tRNA ligase beta subunit"/>
    <property type="match status" value="1"/>
</dbReference>
<keyword evidence="11 16" id="KW-0694">RNA-binding</keyword>
<dbReference type="PROSITE" id="PS50886">
    <property type="entry name" value="TRBD"/>
    <property type="match status" value="1"/>
</dbReference>
<evidence type="ECO:0000313" key="21">
    <source>
        <dbReference type="Proteomes" id="UP000005726"/>
    </source>
</evidence>
<organism evidence="20 21">
    <name type="scientific">Candidatus Regiella insecticola LSR1</name>
    <dbReference type="NCBI Taxonomy" id="663321"/>
    <lineage>
        <taxon>Bacteria</taxon>
        <taxon>Pseudomonadati</taxon>
        <taxon>Pseudomonadota</taxon>
        <taxon>Gammaproteobacteria</taxon>
        <taxon>Enterobacterales</taxon>
        <taxon>Enterobacteriaceae</taxon>
        <taxon>aphid secondary symbionts</taxon>
        <taxon>Candidatus Regiella</taxon>
    </lineage>
</organism>
<evidence type="ECO:0000256" key="16">
    <source>
        <dbReference type="PROSITE-ProRule" id="PRU00209"/>
    </source>
</evidence>
<dbReference type="NCBIfam" id="NF045760">
    <property type="entry name" value="YtpR"/>
    <property type="match status" value="1"/>
</dbReference>
<keyword evidence="10 15" id="KW-0460">Magnesium</keyword>
<dbReference type="HAMAP" id="MF_00283">
    <property type="entry name" value="Phe_tRNA_synth_beta1"/>
    <property type="match status" value="1"/>
</dbReference>
<dbReference type="NCBIfam" id="TIGR00472">
    <property type="entry name" value="pheT_bact"/>
    <property type="match status" value="1"/>
</dbReference>
<reference evidence="20" key="1">
    <citation type="journal article" date="2009" name="Environ. Microbiol.">
        <title>Dynamics of genome evolution in facultative symbionts of aphids.</title>
        <authorList>
            <person name="Degnan P.H."/>
            <person name="Leonardo T.E."/>
            <person name="Cass B.N."/>
            <person name="Hurwitz B."/>
            <person name="Stern D."/>
            <person name="Gibbs R.A."/>
            <person name="Richards S."/>
            <person name="Moran N.A."/>
        </authorList>
    </citation>
    <scope>NUCLEOTIDE SEQUENCE [LARGE SCALE GENOMIC DNA]</scope>
    <source>
        <strain evidence="20">LSR1</strain>
    </source>
</reference>
<keyword evidence="5 16" id="KW-0820">tRNA-binding</keyword>
<dbReference type="STRING" id="663321.REG_1631"/>
<feature type="domain" description="TRNA-binding" evidence="17">
    <location>
        <begin position="45"/>
        <end position="154"/>
    </location>
</feature>
<evidence type="ECO:0000256" key="2">
    <source>
        <dbReference type="ARBA" id="ARBA00008653"/>
    </source>
</evidence>
<dbReference type="InterPro" id="IPR036690">
    <property type="entry name" value="Fdx_antiC-bd_sf"/>
</dbReference>
<dbReference type="SUPFAM" id="SSF55681">
    <property type="entry name" value="Class II aaRS and biotin synthetases"/>
    <property type="match status" value="1"/>
</dbReference>
<feature type="domain" description="FDX-ACB" evidence="18">
    <location>
        <begin position="714"/>
        <end position="807"/>
    </location>
</feature>
<dbReference type="PANTHER" id="PTHR10947:SF0">
    <property type="entry name" value="PHENYLALANINE--TRNA LIGASE BETA SUBUNIT"/>
    <property type="match status" value="1"/>
</dbReference>
<dbReference type="GO" id="GO:0009328">
    <property type="term" value="C:phenylalanine-tRNA ligase complex"/>
    <property type="evidence" value="ECO:0007669"/>
    <property type="project" value="TreeGrafter"/>
</dbReference>
<evidence type="ECO:0000256" key="3">
    <source>
        <dbReference type="ARBA" id="ARBA00011209"/>
    </source>
</evidence>
<evidence type="ECO:0000256" key="7">
    <source>
        <dbReference type="ARBA" id="ARBA00022723"/>
    </source>
</evidence>
<evidence type="ECO:0000259" key="17">
    <source>
        <dbReference type="PROSITE" id="PS50886"/>
    </source>
</evidence>
<dbReference type="GO" id="GO:0000287">
    <property type="term" value="F:magnesium ion binding"/>
    <property type="evidence" value="ECO:0007669"/>
    <property type="project" value="UniProtKB-UniRule"/>
</dbReference>
<keyword evidence="4 15" id="KW-0963">Cytoplasm</keyword>
<dbReference type="InterPro" id="IPR009061">
    <property type="entry name" value="DNA-bd_dom_put_sf"/>
</dbReference>
<dbReference type="Gene3D" id="3.30.930.10">
    <property type="entry name" value="Bira Bifunctional Protein, Domain 2"/>
    <property type="match status" value="1"/>
</dbReference>
<dbReference type="GO" id="GO:0004826">
    <property type="term" value="F:phenylalanine-tRNA ligase activity"/>
    <property type="evidence" value="ECO:0007669"/>
    <property type="project" value="UniProtKB-UniRule"/>
</dbReference>
<keyword evidence="8 15" id="KW-0547">Nucleotide-binding</keyword>
<dbReference type="Gene3D" id="2.40.50.140">
    <property type="entry name" value="Nucleic acid-binding proteins"/>
    <property type="match status" value="1"/>
</dbReference>
<accession>E0WUU9</accession>
<comment type="subcellular location">
    <subcellularLocation>
        <location evidence="1 15">Cytoplasm</location>
    </subcellularLocation>
</comment>
<dbReference type="EMBL" id="GL379710">
    <property type="protein sequence ID" value="EFL91221.1"/>
    <property type="molecule type" value="Genomic_DNA"/>
</dbReference>
<evidence type="ECO:0000256" key="15">
    <source>
        <dbReference type="HAMAP-Rule" id="MF_00283"/>
    </source>
</evidence>